<accession>A0ACB0EXR2</accession>
<reference evidence="1" key="1">
    <citation type="submission" date="2023-05" db="EMBL/GenBank/DDBJ databases">
        <authorList>
            <consortium name="ELIXIR-Norway"/>
        </authorList>
    </citation>
    <scope>NUCLEOTIDE SEQUENCE</scope>
</reference>
<name>A0ACB0EXR2_RANTA</name>
<dbReference type="EMBL" id="OX596112">
    <property type="protein sequence ID" value="CAI9705048.1"/>
    <property type="molecule type" value="Genomic_DNA"/>
</dbReference>
<sequence length="71" mass="7592">MDSAALAALLVTFAPRAWGGGREETLRSFPMEEGRPAASHVCLHECVYLVRDSPGCPTAWACPGGHLVVLR</sequence>
<gene>
    <name evidence="1" type="ORF">MRATA1EN3_LOCUS16261</name>
</gene>
<organism evidence="1 2">
    <name type="scientific">Rangifer tarandus platyrhynchus</name>
    <name type="common">Svalbard reindeer</name>
    <dbReference type="NCBI Taxonomy" id="3082113"/>
    <lineage>
        <taxon>Eukaryota</taxon>
        <taxon>Metazoa</taxon>
        <taxon>Chordata</taxon>
        <taxon>Craniata</taxon>
        <taxon>Vertebrata</taxon>
        <taxon>Euteleostomi</taxon>
        <taxon>Mammalia</taxon>
        <taxon>Eutheria</taxon>
        <taxon>Laurasiatheria</taxon>
        <taxon>Artiodactyla</taxon>
        <taxon>Ruminantia</taxon>
        <taxon>Pecora</taxon>
        <taxon>Cervidae</taxon>
        <taxon>Odocoileinae</taxon>
        <taxon>Rangifer</taxon>
    </lineage>
</organism>
<protein>
    <submittedName>
        <fullName evidence="1">Uncharacterized protein</fullName>
    </submittedName>
</protein>
<dbReference type="Proteomes" id="UP001162501">
    <property type="component" value="Chromosome 28"/>
</dbReference>
<evidence type="ECO:0000313" key="2">
    <source>
        <dbReference type="Proteomes" id="UP001162501"/>
    </source>
</evidence>
<proteinExistence type="predicted"/>
<evidence type="ECO:0000313" key="1">
    <source>
        <dbReference type="EMBL" id="CAI9705048.1"/>
    </source>
</evidence>